<dbReference type="GO" id="GO:0016829">
    <property type="term" value="F:lyase activity"/>
    <property type="evidence" value="ECO:0007669"/>
    <property type="project" value="UniProtKB-KW"/>
</dbReference>
<keyword evidence="7" id="KW-0961">Cell wall biogenesis/degradation</keyword>
<dbReference type="SUPFAM" id="SSF51126">
    <property type="entry name" value="Pectin lyase-like"/>
    <property type="match status" value="1"/>
</dbReference>
<keyword evidence="5 9" id="KW-0378">Hydrolase</keyword>
<feature type="active site" evidence="8">
    <location>
        <position position="237"/>
    </location>
</feature>
<evidence type="ECO:0000256" key="5">
    <source>
        <dbReference type="ARBA" id="ARBA00022801"/>
    </source>
</evidence>
<evidence type="ECO:0000256" key="8">
    <source>
        <dbReference type="PROSITE-ProRule" id="PRU10052"/>
    </source>
</evidence>
<sequence>MAKFAAFFQIFFLVSTATQICIATSYNVIDFGARPDGKTDSTSAFTKAWTVACNSKKKTTVLVPPGRFLVNSITFNGPCKNEIKLRILGTIVAPSYEYFLSHQAWIEFFAVNRLSIVGGTIDAKGSSYWSCKRGGNNCPFGARSLSLQSCNDVFISGLKSLNSQGVHVNINGCNNVTMQRLRIIAPGDSPNTDGIHIGNSNFFKILNSTIATGDDCISIGPGSTYMRMEKINCGPGHGISIGSMGGTPKEDGVHHIVVTNSVFTRTDNGVRIKTWAKPFKSFAEHVVFKNLEMRNVSNPIIIDQEYCPQRDCPISVNS</sequence>
<name>A0AAD4NXF2_PERFH</name>
<organism evidence="11 12">
    <name type="scientific">Perilla frutescens var. hirtella</name>
    <name type="common">Perilla citriodora</name>
    <name type="synonym">Perilla setoyensis</name>
    <dbReference type="NCBI Taxonomy" id="608512"/>
    <lineage>
        <taxon>Eukaryota</taxon>
        <taxon>Viridiplantae</taxon>
        <taxon>Streptophyta</taxon>
        <taxon>Embryophyta</taxon>
        <taxon>Tracheophyta</taxon>
        <taxon>Spermatophyta</taxon>
        <taxon>Magnoliopsida</taxon>
        <taxon>eudicotyledons</taxon>
        <taxon>Gunneridae</taxon>
        <taxon>Pentapetalae</taxon>
        <taxon>asterids</taxon>
        <taxon>lamiids</taxon>
        <taxon>Lamiales</taxon>
        <taxon>Lamiaceae</taxon>
        <taxon>Nepetoideae</taxon>
        <taxon>Elsholtzieae</taxon>
        <taxon>Perilla</taxon>
    </lineage>
</organism>
<protein>
    <submittedName>
        <fullName evidence="11">Pectin lyase-like superfamily protein</fullName>
    </submittedName>
</protein>
<dbReference type="GO" id="GO:0005975">
    <property type="term" value="P:carbohydrate metabolic process"/>
    <property type="evidence" value="ECO:0007669"/>
    <property type="project" value="InterPro"/>
</dbReference>
<dbReference type="InterPro" id="IPR012334">
    <property type="entry name" value="Pectin_lyas_fold"/>
</dbReference>
<evidence type="ECO:0000256" key="1">
    <source>
        <dbReference type="ARBA" id="ARBA00004191"/>
    </source>
</evidence>
<keyword evidence="4" id="KW-0964">Secreted</keyword>
<evidence type="ECO:0000256" key="2">
    <source>
        <dbReference type="ARBA" id="ARBA00008834"/>
    </source>
</evidence>
<evidence type="ECO:0000256" key="3">
    <source>
        <dbReference type="ARBA" id="ARBA00022512"/>
    </source>
</evidence>
<proteinExistence type="inferred from homology"/>
<evidence type="ECO:0000313" key="12">
    <source>
        <dbReference type="Proteomes" id="UP001190926"/>
    </source>
</evidence>
<dbReference type="EMBL" id="SDAM02029570">
    <property type="protein sequence ID" value="KAH6756045.1"/>
    <property type="molecule type" value="Genomic_DNA"/>
</dbReference>
<dbReference type="InterPro" id="IPR000743">
    <property type="entry name" value="Glyco_hydro_28"/>
</dbReference>
<reference evidence="11 12" key="1">
    <citation type="journal article" date="2021" name="Nat. Commun.">
        <title>Incipient diploidization of the medicinal plant Perilla within 10,000 years.</title>
        <authorList>
            <person name="Zhang Y."/>
            <person name="Shen Q."/>
            <person name="Leng L."/>
            <person name="Zhang D."/>
            <person name="Chen S."/>
            <person name="Shi Y."/>
            <person name="Ning Z."/>
            <person name="Chen S."/>
        </authorList>
    </citation>
    <scope>NUCLEOTIDE SEQUENCE [LARGE SCALE GENOMIC DNA]</scope>
    <source>
        <strain evidence="12">cv. PC099</strain>
    </source>
</reference>
<evidence type="ECO:0000256" key="7">
    <source>
        <dbReference type="ARBA" id="ARBA00023316"/>
    </source>
</evidence>
<evidence type="ECO:0000256" key="9">
    <source>
        <dbReference type="RuleBase" id="RU361169"/>
    </source>
</evidence>
<dbReference type="InterPro" id="IPR006626">
    <property type="entry name" value="PbH1"/>
</dbReference>
<comment type="subcellular location">
    <subcellularLocation>
        <location evidence="1">Secreted</location>
        <location evidence="1">Cell wall</location>
    </subcellularLocation>
</comment>
<feature type="signal peptide" evidence="10">
    <location>
        <begin position="1"/>
        <end position="23"/>
    </location>
</feature>
<evidence type="ECO:0000256" key="4">
    <source>
        <dbReference type="ARBA" id="ARBA00022525"/>
    </source>
</evidence>
<evidence type="ECO:0000313" key="11">
    <source>
        <dbReference type="EMBL" id="KAH6756045.1"/>
    </source>
</evidence>
<evidence type="ECO:0000256" key="6">
    <source>
        <dbReference type="ARBA" id="ARBA00023295"/>
    </source>
</evidence>
<dbReference type="InterPro" id="IPR011050">
    <property type="entry name" value="Pectin_lyase_fold/virulence"/>
</dbReference>
<keyword evidence="6 9" id="KW-0326">Glycosidase</keyword>
<dbReference type="SMART" id="SM00710">
    <property type="entry name" value="PbH1"/>
    <property type="match status" value="4"/>
</dbReference>
<dbReference type="GO" id="GO:0071555">
    <property type="term" value="P:cell wall organization"/>
    <property type="evidence" value="ECO:0007669"/>
    <property type="project" value="UniProtKB-KW"/>
</dbReference>
<dbReference type="PANTHER" id="PTHR31375">
    <property type="match status" value="1"/>
</dbReference>
<keyword evidence="3" id="KW-0134">Cell wall</keyword>
<dbReference type="AlphaFoldDB" id="A0AAD4NXF2"/>
<comment type="similarity">
    <text evidence="2 9">Belongs to the glycosyl hydrolase 28 family.</text>
</comment>
<accession>A0AAD4NXF2</accession>
<feature type="chain" id="PRO_5042104570" evidence="10">
    <location>
        <begin position="24"/>
        <end position="318"/>
    </location>
</feature>
<dbReference type="GO" id="GO:0004650">
    <property type="term" value="F:polygalacturonase activity"/>
    <property type="evidence" value="ECO:0007669"/>
    <property type="project" value="InterPro"/>
</dbReference>
<evidence type="ECO:0000256" key="10">
    <source>
        <dbReference type="SAM" id="SignalP"/>
    </source>
</evidence>
<dbReference type="Gene3D" id="2.160.20.10">
    <property type="entry name" value="Single-stranded right-handed beta-helix, Pectin lyase-like"/>
    <property type="match status" value="1"/>
</dbReference>
<dbReference type="Pfam" id="PF00295">
    <property type="entry name" value="Glyco_hydro_28"/>
    <property type="match status" value="1"/>
</dbReference>
<keyword evidence="12" id="KW-1185">Reference proteome</keyword>
<comment type="caution">
    <text evidence="11">The sequence shown here is derived from an EMBL/GenBank/DDBJ whole genome shotgun (WGS) entry which is preliminary data.</text>
</comment>
<gene>
    <name evidence="11" type="ORF">C2S53_005515</name>
</gene>
<dbReference type="Proteomes" id="UP001190926">
    <property type="component" value="Unassembled WGS sequence"/>
</dbReference>
<keyword evidence="10" id="KW-0732">Signal</keyword>
<dbReference type="PROSITE" id="PS00502">
    <property type="entry name" value="POLYGALACTURONASE"/>
    <property type="match status" value="1"/>
</dbReference>